<keyword evidence="1" id="KW-1133">Transmembrane helix</keyword>
<dbReference type="InterPro" id="IPR002656">
    <property type="entry name" value="Acyl_transf_3_dom"/>
</dbReference>
<feature type="transmembrane region" description="Helical" evidence="1">
    <location>
        <begin position="234"/>
        <end position="253"/>
    </location>
</feature>
<evidence type="ECO:0000256" key="1">
    <source>
        <dbReference type="SAM" id="Phobius"/>
    </source>
</evidence>
<keyword evidence="1" id="KW-0812">Transmembrane</keyword>
<dbReference type="PANTHER" id="PTHR23028">
    <property type="entry name" value="ACETYLTRANSFERASE"/>
    <property type="match status" value="1"/>
</dbReference>
<gene>
    <name evidence="3" type="ORF">NSP04_04555</name>
</gene>
<dbReference type="EMBL" id="JANKHG010000014">
    <property type="protein sequence ID" value="MCR2745914.1"/>
    <property type="molecule type" value="Genomic_DNA"/>
</dbReference>
<feature type="transmembrane region" description="Helical" evidence="1">
    <location>
        <begin position="210"/>
        <end position="228"/>
    </location>
</feature>
<name>A0ABT1XG87_9BURK</name>
<evidence type="ECO:0000313" key="4">
    <source>
        <dbReference type="Proteomes" id="UP001165267"/>
    </source>
</evidence>
<dbReference type="Proteomes" id="UP001165267">
    <property type="component" value="Unassembled WGS sequence"/>
</dbReference>
<feature type="transmembrane region" description="Helical" evidence="1">
    <location>
        <begin position="46"/>
        <end position="67"/>
    </location>
</feature>
<dbReference type="RefSeq" id="WP_257511142.1">
    <property type="nucleotide sequence ID" value="NZ_JANKHG010000014.1"/>
</dbReference>
<evidence type="ECO:0000259" key="2">
    <source>
        <dbReference type="Pfam" id="PF01757"/>
    </source>
</evidence>
<keyword evidence="1" id="KW-0472">Membrane</keyword>
<protein>
    <submittedName>
        <fullName evidence="3">Acyltransferase</fullName>
    </submittedName>
</protein>
<feature type="transmembrane region" description="Helical" evidence="1">
    <location>
        <begin position="302"/>
        <end position="318"/>
    </location>
</feature>
<reference evidence="3" key="1">
    <citation type="submission" date="2022-07" db="EMBL/GenBank/DDBJ databases">
        <authorList>
            <person name="Xamxidin M."/>
        </authorList>
    </citation>
    <scope>NUCLEOTIDE SEQUENCE</scope>
    <source>
        <strain evidence="3">YS8-69</strain>
    </source>
</reference>
<feature type="domain" description="Acyltransferase 3" evidence="2">
    <location>
        <begin position="13"/>
        <end position="312"/>
    </location>
</feature>
<feature type="transmembrane region" description="Helical" evidence="1">
    <location>
        <begin position="129"/>
        <end position="149"/>
    </location>
</feature>
<comment type="caution">
    <text evidence="3">The sequence shown here is derived from an EMBL/GenBank/DDBJ whole genome shotgun (WGS) entry which is preliminary data.</text>
</comment>
<feature type="transmembrane region" description="Helical" evidence="1">
    <location>
        <begin position="79"/>
        <end position="97"/>
    </location>
</feature>
<accession>A0ABT1XG87</accession>
<dbReference type="InterPro" id="IPR050879">
    <property type="entry name" value="Acyltransferase_3"/>
</dbReference>
<keyword evidence="4" id="KW-1185">Reference proteome</keyword>
<dbReference type="Pfam" id="PF01757">
    <property type="entry name" value="Acyl_transf_3"/>
    <property type="match status" value="1"/>
</dbReference>
<organism evidence="3 4">
    <name type="scientific">Limnobacter parvus</name>
    <dbReference type="NCBI Taxonomy" id="2939690"/>
    <lineage>
        <taxon>Bacteria</taxon>
        <taxon>Pseudomonadati</taxon>
        <taxon>Pseudomonadota</taxon>
        <taxon>Betaproteobacteria</taxon>
        <taxon>Burkholderiales</taxon>
        <taxon>Burkholderiaceae</taxon>
        <taxon>Limnobacter</taxon>
    </lineage>
</organism>
<evidence type="ECO:0000313" key="3">
    <source>
        <dbReference type="EMBL" id="MCR2745914.1"/>
    </source>
</evidence>
<feature type="transmembrane region" description="Helical" evidence="1">
    <location>
        <begin position="274"/>
        <end position="290"/>
    </location>
</feature>
<keyword evidence="3" id="KW-0808">Transferase</keyword>
<dbReference type="GO" id="GO:0016746">
    <property type="term" value="F:acyltransferase activity"/>
    <property type="evidence" value="ECO:0007669"/>
    <property type="project" value="UniProtKB-KW"/>
</dbReference>
<dbReference type="PANTHER" id="PTHR23028:SF53">
    <property type="entry name" value="ACYL_TRANSF_3 DOMAIN-CONTAINING PROTEIN"/>
    <property type="match status" value="1"/>
</dbReference>
<keyword evidence="3" id="KW-0012">Acyltransferase</keyword>
<sequence length="365" mass="41857">MNTYQPSLNSQWKSLDGARALSILCVLACHLLPLGPKTYFDLNIAVGQFGMAIFFSLSGFLIAHKLITERSLVEFAINRAFRIMPLLLLLLAITFAWRMPNTSMESFSTHFLVIVNNFPEHYFKETEHLWSVCVEIHFYILAALGFLVFKRSGLKLLVMLGVVLSIYRFQEQALFSTTTLFRLDELLIGLSLGLIWHSDSPLSQYLKKNLAMINPLYMMIGLAVASLAPPHPLLFILRPYIAALFIGSLLFNTQAYATRTLASSMWSWISKHSYALYIIHPFLLLTWLSSGDKLTMYAKRPLLFIVLFAVAYVSTRYYEQFFIQVGKQWIKYRRTSKTGTPITVPTPTHLEPVFYEHRTKNTVRT</sequence>
<proteinExistence type="predicted"/>